<dbReference type="GeneID" id="80540335"/>
<sequence>MGRNAFLKNTAILCLYLFQLSFAAAVPLAAYTPETHENLSAVACEKICFPFELSALPGSEIPKLTLRWYFGAPKDKGSDKCWLPINRVEYVNCKIPDNGPFNSSTDCENATHYVSAETEISAFVQSDGKFCMFPGLMDSGFYGVTTDLGDGDSLVSDMWRLDVKRSRACRANFGIKQTPLSSAMNVDEESSGDETANNNGPATDSAEDLEEEENCTYPVFDEKYWIYDCTYGWPYSVHADSEDGLYEWPSCLGSHENFVLDMDKARPVLVYPSKAPGSM</sequence>
<name>A0A5B9R016_9ALPH</name>
<organism evidence="2 3">
    <name type="scientific">Cacatuid alphaherpesvirus 2</name>
    <dbReference type="NCBI Taxonomy" id="2604840"/>
    <lineage>
        <taxon>Viruses</taxon>
        <taxon>Duplodnaviria</taxon>
        <taxon>Heunggongvirae</taxon>
        <taxon>Peploviricota</taxon>
        <taxon>Herviviricetes</taxon>
        <taxon>Herpesvirales</taxon>
        <taxon>Orthoherpesviridae</taxon>
        <taxon>Alphaherpesvirinae</taxon>
        <taxon>Iltovirus</taxon>
        <taxon>Iltovirus cacatuidalpha2</taxon>
    </lineage>
</organism>
<protein>
    <submittedName>
        <fullName evidence="2">Uncharacterized protein</fullName>
    </submittedName>
</protein>
<feature type="region of interest" description="Disordered" evidence="1">
    <location>
        <begin position="182"/>
        <end position="211"/>
    </location>
</feature>
<dbReference type="KEGG" id="vg:80540335"/>
<dbReference type="EMBL" id="MK360902">
    <property type="protein sequence ID" value="QEG54091.1"/>
    <property type="molecule type" value="Genomic_DNA"/>
</dbReference>
<accession>A0A5B9R016</accession>
<evidence type="ECO:0000313" key="2">
    <source>
        <dbReference type="EMBL" id="QEG54091.1"/>
    </source>
</evidence>
<evidence type="ECO:0000313" key="3">
    <source>
        <dbReference type="Proteomes" id="UP001144437"/>
    </source>
</evidence>
<reference evidence="2" key="1">
    <citation type="journal article" date="2019" name="Vet. Microbiol.">
        <title>Disease surveillance in wild Victorian cacatuids reveals co-infection with multiple agents and detection of novel avian viruses.</title>
        <authorList>
            <person name="Sutherland M."/>
            <person name="Sarker S."/>
            <person name="Vaz P.K."/>
            <person name="Legione A.R."/>
            <person name="Devlin J.M."/>
            <person name="Macwhirter P.L."/>
            <person name="Whiteley P.L."/>
            <person name="Raidal S.R."/>
        </authorList>
    </citation>
    <scope>NUCLEOTIDE SEQUENCE</scope>
    <source>
        <strain evidence="2">97-0001</strain>
    </source>
</reference>
<evidence type="ECO:0000256" key="1">
    <source>
        <dbReference type="SAM" id="MobiDB-lite"/>
    </source>
</evidence>
<proteinExistence type="predicted"/>
<feature type="compositionally biased region" description="Polar residues" evidence="1">
    <location>
        <begin position="193"/>
        <end position="202"/>
    </location>
</feature>
<keyword evidence="3" id="KW-1185">Reference proteome</keyword>
<dbReference type="RefSeq" id="YP_010801624.1">
    <property type="nucleotide sequence ID" value="NC_076966.1"/>
</dbReference>
<dbReference type="Proteomes" id="UP001144437">
    <property type="component" value="Segment"/>
</dbReference>